<proteinExistence type="predicted"/>
<evidence type="ECO:0000313" key="2">
    <source>
        <dbReference type="Proteomes" id="UP000054477"/>
    </source>
</evidence>
<dbReference type="EMBL" id="KN838732">
    <property type="protein sequence ID" value="KIJ96107.1"/>
    <property type="molecule type" value="Genomic_DNA"/>
</dbReference>
<accession>A0A0C9XIT2</accession>
<reference evidence="2" key="2">
    <citation type="submission" date="2015-01" db="EMBL/GenBank/DDBJ databases">
        <title>Evolutionary Origins and Diversification of the Mycorrhizal Mutualists.</title>
        <authorList>
            <consortium name="DOE Joint Genome Institute"/>
            <consortium name="Mycorrhizal Genomics Consortium"/>
            <person name="Kohler A."/>
            <person name="Kuo A."/>
            <person name="Nagy L.G."/>
            <person name="Floudas D."/>
            <person name="Copeland A."/>
            <person name="Barry K.W."/>
            <person name="Cichocki N."/>
            <person name="Veneault-Fourrey C."/>
            <person name="LaButti K."/>
            <person name="Lindquist E.A."/>
            <person name="Lipzen A."/>
            <person name="Lundell T."/>
            <person name="Morin E."/>
            <person name="Murat C."/>
            <person name="Riley R."/>
            <person name="Ohm R."/>
            <person name="Sun H."/>
            <person name="Tunlid A."/>
            <person name="Henrissat B."/>
            <person name="Grigoriev I.V."/>
            <person name="Hibbett D.S."/>
            <person name="Martin F."/>
        </authorList>
    </citation>
    <scope>NUCLEOTIDE SEQUENCE [LARGE SCALE GENOMIC DNA]</scope>
    <source>
        <strain evidence="2">LaAM-08-1</strain>
    </source>
</reference>
<dbReference type="Proteomes" id="UP000054477">
    <property type="component" value="Unassembled WGS sequence"/>
</dbReference>
<reference evidence="1 2" key="1">
    <citation type="submission" date="2014-04" db="EMBL/GenBank/DDBJ databases">
        <authorList>
            <consortium name="DOE Joint Genome Institute"/>
            <person name="Kuo A."/>
            <person name="Kohler A."/>
            <person name="Nagy L.G."/>
            <person name="Floudas D."/>
            <person name="Copeland A."/>
            <person name="Barry K.W."/>
            <person name="Cichocki N."/>
            <person name="Veneault-Fourrey C."/>
            <person name="LaButti K."/>
            <person name="Lindquist E.A."/>
            <person name="Lipzen A."/>
            <person name="Lundell T."/>
            <person name="Morin E."/>
            <person name="Murat C."/>
            <person name="Sun H."/>
            <person name="Tunlid A."/>
            <person name="Henrissat B."/>
            <person name="Grigoriev I.V."/>
            <person name="Hibbett D.S."/>
            <person name="Martin F."/>
            <person name="Nordberg H.P."/>
            <person name="Cantor M.N."/>
            <person name="Hua S.X."/>
        </authorList>
    </citation>
    <scope>NUCLEOTIDE SEQUENCE [LARGE SCALE GENOMIC DNA]</scope>
    <source>
        <strain evidence="1 2">LaAM-08-1</strain>
    </source>
</reference>
<keyword evidence="2" id="KW-1185">Reference proteome</keyword>
<protein>
    <submittedName>
        <fullName evidence="1">Uncharacterized protein</fullName>
    </submittedName>
</protein>
<dbReference type="AlphaFoldDB" id="A0A0C9XIT2"/>
<organism evidence="1 2">
    <name type="scientific">Laccaria amethystina LaAM-08-1</name>
    <dbReference type="NCBI Taxonomy" id="1095629"/>
    <lineage>
        <taxon>Eukaryota</taxon>
        <taxon>Fungi</taxon>
        <taxon>Dikarya</taxon>
        <taxon>Basidiomycota</taxon>
        <taxon>Agaricomycotina</taxon>
        <taxon>Agaricomycetes</taxon>
        <taxon>Agaricomycetidae</taxon>
        <taxon>Agaricales</taxon>
        <taxon>Agaricineae</taxon>
        <taxon>Hydnangiaceae</taxon>
        <taxon>Laccaria</taxon>
    </lineage>
</organism>
<sequence length="59" mass="6647">MPADVISGHYALWKKGFKHGNISFDNLRLDPIFGAGVLNDFDFVNGTGRKVRGLRFHRS</sequence>
<dbReference type="OrthoDB" id="5569250at2759"/>
<gene>
    <name evidence="1" type="ORF">K443DRAFT_107764</name>
</gene>
<evidence type="ECO:0000313" key="1">
    <source>
        <dbReference type="EMBL" id="KIJ96107.1"/>
    </source>
</evidence>
<name>A0A0C9XIT2_9AGAR</name>
<dbReference type="HOGENOM" id="CLU_2961132_0_0_1"/>